<keyword evidence="2" id="KW-0732">Signal</keyword>
<evidence type="ECO:0000256" key="1">
    <source>
        <dbReference type="SAM" id="MobiDB-lite"/>
    </source>
</evidence>
<dbReference type="Pfam" id="PF07833">
    <property type="entry name" value="Cu_amine_oxidN1"/>
    <property type="match status" value="2"/>
</dbReference>
<dbReference type="Proteomes" id="UP001596047">
    <property type="component" value="Unassembled WGS sequence"/>
</dbReference>
<evidence type="ECO:0000313" key="4">
    <source>
        <dbReference type="EMBL" id="MFC5649851.1"/>
    </source>
</evidence>
<dbReference type="RefSeq" id="WP_379188396.1">
    <property type="nucleotide sequence ID" value="NZ_JBHSOW010000042.1"/>
</dbReference>
<comment type="caution">
    <text evidence="4">The sequence shown here is derived from an EMBL/GenBank/DDBJ whole genome shotgun (WGS) entry which is preliminary data.</text>
</comment>
<feature type="region of interest" description="Disordered" evidence="1">
    <location>
        <begin position="187"/>
        <end position="228"/>
    </location>
</feature>
<feature type="signal peptide" evidence="2">
    <location>
        <begin position="1"/>
        <end position="26"/>
    </location>
</feature>
<feature type="compositionally biased region" description="Low complexity" evidence="1">
    <location>
        <begin position="198"/>
        <end position="219"/>
    </location>
</feature>
<gene>
    <name evidence="4" type="ORF">ACFPYJ_12100</name>
</gene>
<sequence length="335" mass="35424">MFTGRIFTGMIAFLLFTGIGGTSASAATGKASKPVKSQSLSVTLNFDGRNLMLPAGQYAFAIQGTTYVPLRFIAYALLKNVEWDGKSSAVIVTAPNSLESTYLVEYLDNAVAEAGKESTKGGITFTVSPIQSKFSFGGVVNPLPSGQSAYILNGSIYVPIRFISESVGTVIKWDSVTKRITGASKTYMESQVGHTHTDSGSTGGSTENTGGQTDGTNNGQTGGSVGGGEAVAATKASIEAAAEVKLKILESSCTNDLYELANQYVKAKDAKVKKQLISQGQTKLDSCTVQFNQIANDTEAQLNAGGFSTEKIAEYRSYFQKQVADGREILEQLTK</sequence>
<reference evidence="5" key="1">
    <citation type="journal article" date="2019" name="Int. J. Syst. Evol. Microbiol.">
        <title>The Global Catalogue of Microorganisms (GCM) 10K type strain sequencing project: providing services to taxonomists for standard genome sequencing and annotation.</title>
        <authorList>
            <consortium name="The Broad Institute Genomics Platform"/>
            <consortium name="The Broad Institute Genome Sequencing Center for Infectious Disease"/>
            <person name="Wu L."/>
            <person name="Ma J."/>
        </authorList>
    </citation>
    <scope>NUCLEOTIDE SEQUENCE [LARGE SCALE GENOMIC DNA]</scope>
    <source>
        <strain evidence="5">CGMCC 1.3240</strain>
    </source>
</reference>
<feature type="domain" description="Copper amine oxidase-like N-terminal" evidence="3">
    <location>
        <begin position="31"/>
        <end position="91"/>
    </location>
</feature>
<feature type="domain" description="Copper amine oxidase-like N-terminal" evidence="3">
    <location>
        <begin position="146"/>
        <end position="185"/>
    </location>
</feature>
<protein>
    <submittedName>
        <fullName evidence="4">Copper amine oxidase N-terminal domain-containing protein</fullName>
    </submittedName>
</protein>
<feature type="chain" id="PRO_5046596259" evidence="2">
    <location>
        <begin position="27"/>
        <end position="335"/>
    </location>
</feature>
<keyword evidence="5" id="KW-1185">Reference proteome</keyword>
<organism evidence="4 5">
    <name type="scientific">Paenibacillus solisilvae</name>
    <dbReference type="NCBI Taxonomy" id="2486751"/>
    <lineage>
        <taxon>Bacteria</taxon>
        <taxon>Bacillati</taxon>
        <taxon>Bacillota</taxon>
        <taxon>Bacilli</taxon>
        <taxon>Bacillales</taxon>
        <taxon>Paenibacillaceae</taxon>
        <taxon>Paenibacillus</taxon>
    </lineage>
</organism>
<evidence type="ECO:0000259" key="3">
    <source>
        <dbReference type="Pfam" id="PF07833"/>
    </source>
</evidence>
<evidence type="ECO:0000256" key="2">
    <source>
        <dbReference type="SAM" id="SignalP"/>
    </source>
</evidence>
<dbReference type="EMBL" id="JBHSOW010000042">
    <property type="protein sequence ID" value="MFC5649851.1"/>
    <property type="molecule type" value="Genomic_DNA"/>
</dbReference>
<name>A0ABW0VVJ1_9BACL</name>
<evidence type="ECO:0000313" key="5">
    <source>
        <dbReference type="Proteomes" id="UP001596047"/>
    </source>
</evidence>
<accession>A0ABW0VVJ1</accession>
<dbReference type="InterPro" id="IPR012854">
    <property type="entry name" value="Cu_amine_oxidase-like_N"/>
</dbReference>
<proteinExistence type="predicted"/>